<dbReference type="PANTHER" id="PTHR47478:SF1">
    <property type="entry name" value="PYRIMIDINE 5'-NUCLEOTIDASE YJJG"/>
    <property type="match status" value="1"/>
</dbReference>
<comment type="caution">
    <text evidence="1">The sequence shown here is derived from an EMBL/GenBank/DDBJ whole genome shotgun (WGS) entry which is preliminary data.</text>
</comment>
<proteinExistence type="predicted"/>
<name>A0A2W0HCM8_9BACI</name>
<gene>
    <name evidence="1" type="ORF">CR205_08610</name>
</gene>
<protein>
    <recommendedName>
        <fullName evidence="3">HAD family hydrolase</fullName>
    </recommendedName>
</protein>
<keyword evidence="2" id="KW-1185">Reference proteome</keyword>
<dbReference type="Proteomes" id="UP000248066">
    <property type="component" value="Unassembled WGS sequence"/>
</dbReference>
<dbReference type="SFLD" id="SFLDG01129">
    <property type="entry name" value="C1.5:_HAD__Beta-PGM__Phosphata"/>
    <property type="match status" value="1"/>
</dbReference>
<dbReference type="OrthoDB" id="25198at2"/>
<dbReference type="PRINTS" id="PR00413">
    <property type="entry name" value="HADHALOGNASE"/>
</dbReference>
<reference evidence="1 2" key="1">
    <citation type="submission" date="2017-10" db="EMBL/GenBank/DDBJ databases">
        <title>Bacillus sp. nov., a halophilic bacterium isolated from a Yangshapao Lake.</title>
        <authorList>
            <person name="Wang H."/>
        </authorList>
    </citation>
    <scope>NUCLEOTIDE SEQUENCE [LARGE SCALE GENOMIC DNA]</scope>
    <source>
        <strain evidence="1 2">YSP-3</strain>
    </source>
</reference>
<dbReference type="InterPro" id="IPR036412">
    <property type="entry name" value="HAD-like_sf"/>
</dbReference>
<dbReference type="InterPro" id="IPR052550">
    <property type="entry name" value="Pyrimidine_5'-ntase_YjjG"/>
</dbReference>
<evidence type="ECO:0000313" key="1">
    <source>
        <dbReference type="EMBL" id="PYZ98626.1"/>
    </source>
</evidence>
<accession>A0A2W0HCM8</accession>
<dbReference type="EMBL" id="PDOF01000001">
    <property type="protein sequence ID" value="PYZ98626.1"/>
    <property type="molecule type" value="Genomic_DNA"/>
</dbReference>
<evidence type="ECO:0000313" key="2">
    <source>
        <dbReference type="Proteomes" id="UP000248066"/>
    </source>
</evidence>
<dbReference type="Gene3D" id="1.10.150.240">
    <property type="entry name" value="Putative phosphatase, domain 2"/>
    <property type="match status" value="1"/>
</dbReference>
<dbReference type="SFLD" id="SFLDS00003">
    <property type="entry name" value="Haloacid_Dehalogenase"/>
    <property type="match status" value="1"/>
</dbReference>
<dbReference type="RefSeq" id="WP_110518681.1">
    <property type="nucleotide sequence ID" value="NZ_PDOF01000001.1"/>
</dbReference>
<dbReference type="PANTHER" id="PTHR47478">
    <property type="match status" value="1"/>
</dbReference>
<dbReference type="InterPro" id="IPR023214">
    <property type="entry name" value="HAD_sf"/>
</dbReference>
<dbReference type="InterPro" id="IPR023198">
    <property type="entry name" value="PGP-like_dom2"/>
</dbReference>
<evidence type="ECO:0008006" key="3">
    <source>
        <dbReference type="Google" id="ProtNLM"/>
    </source>
</evidence>
<dbReference type="NCBIfam" id="TIGR01549">
    <property type="entry name" value="HAD-SF-IA-v1"/>
    <property type="match status" value="1"/>
</dbReference>
<dbReference type="Gene3D" id="3.40.50.1000">
    <property type="entry name" value="HAD superfamily/HAD-like"/>
    <property type="match status" value="1"/>
</dbReference>
<dbReference type="AlphaFoldDB" id="A0A2W0HCM8"/>
<dbReference type="InterPro" id="IPR006439">
    <property type="entry name" value="HAD-SF_hydro_IA"/>
</dbReference>
<organism evidence="1 2">
    <name type="scientific">Alteribacter lacisalsi</name>
    <dbReference type="NCBI Taxonomy" id="2045244"/>
    <lineage>
        <taxon>Bacteria</taxon>
        <taxon>Bacillati</taxon>
        <taxon>Bacillota</taxon>
        <taxon>Bacilli</taxon>
        <taxon>Bacillales</taxon>
        <taxon>Bacillaceae</taxon>
        <taxon>Alteribacter</taxon>
    </lineage>
</organism>
<dbReference type="Pfam" id="PF00702">
    <property type="entry name" value="Hydrolase"/>
    <property type="match status" value="1"/>
</dbReference>
<dbReference type="SUPFAM" id="SSF56784">
    <property type="entry name" value="HAD-like"/>
    <property type="match status" value="1"/>
</dbReference>
<sequence>MKWNSVCFDLDNTLFSHESAFKRAMKDCFHTLIQPEQGCGHIDFTDFFPVFKRNSDRYWGLFEQKKVSGREYRRMRFNETMRELSLPLGEAEADRFHERYYQIVDDFTVPFAGLYDLFEMLSEHNVQLGIITNGTIDTQYNKLKKLAVSDWITPDRMIVSEEAGCAKPDPSIFRLAEQQFELNEPRLFIGDSWKHDVAGAIDAGWDSLFMNTRKENRHTSHEPVAECVTLKEVKTFFELQVSGGGR</sequence>